<dbReference type="AlphaFoldDB" id="A0AAU6Q6R1"/>
<gene>
    <name evidence="1" type="ORF">WDJ50_14665</name>
</gene>
<accession>A0AAU6Q6R1</accession>
<keyword evidence="1" id="KW-0255">Endonuclease</keyword>
<keyword evidence="1" id="KW-0378">Hydrolase</keyword>
<dbReference type="RefSeq" id="WP_339097779.1">
    <property type="nucleotide sequence ID" value="NZ_CP149783.1"/>
</dbReference>
<evidence type="ECO:0000313" key="1">
    <source>
        <dbReference type="EMBL" id="WYF46309.1"/>
    </source>
</evidence>
<reference evidence="1" key="1">
    <citation type="submission" date="2024-03" db="EMBL/GenBank/DDBJ databases">
        <title>Deinococcus weizhi sp. nov., isolated from human skin.</title>
        <authorList>
            <person name="Wei Z."/>
            <person name="Tian F."/>
            <person name="Yang C."/>
            <person name="Xin L.T."/>
            <person name="Wen Z.J."/>
            <person name="Lan K.C."/>
            <person name="Yu L."/>
            <person name="Zhe W."/>
            <person name="Dan F.D."/>
            <person name="Jun W."/>
            <person name="Rui Z."/>
            <person name="Yong X.J."/>
            <person name="Ting Y."/>
            <person name="Wei X."/>
            <person name="Xu Z.G."/>
            <person name="Xin Z."/>
            <person name="Dong F.G."/>
            <person name="Ni X.M."/>
            <person name="Zheng M.G."/>
            <person name="Chun Y."/>
            <person name="Qian W.X."/>
        </authorList>
    </citation>
    <scope>NUCLEOTIDE SEQUENCE</scope>
    <source>
        <strain evidence="1">VB142</strain>
    </source>
</reference>
<sequence length="217" mass="24697">MIRKFDVPADLEADLLEFYEGQDIYPLTDLESMRGELGQLLGAYILFYKGPHELYTPVTAANQQNFTQPIYIGKAVPKGDRTGEGVKKAVLENSLYRRLYEHSRSIAQVENLDVADFYFKVVPTTLHLSAWVESVLISKFVPAWNRHIDGFGNHDPGSGRYNQKRSVWDQVHPGRSWATRMSNLAVYDVAELRSRISARHHAEEVSVEEAIEEASEK</sequence>
<name>A0AAU6Q6R1_9DEIO</name>
<keyword evidence="1" id="KW-0540">Nuclease</keyword>
<proteinExistence type="predicted"/>
<dbReference type="EMBL" id="CP149783">
    <property type="protein sequence ID" value="WYF46309.1"/>
    <property type="molecule type" value="Genomic_DNA"/>
</dbReference>
<protein>
    <submittedName>
        <fullName evidence="1">Eco29kI family restriction endonuclease</fullName>
    </submittedName>
</protein>
<dbReference type="CDD" id="cd10435">
    <property type="entry name" value="GIY-YIG_RE_Eco29kI_like"/>
    <property type="match status" value="1"/>
</dbReference>
<dbReference type="GO" id="GO:0004519">
    <property type="term" value="F:endonuclease activity"/>
    <property type="evidence" value="ECO:0007669"/>
    <property type="project" value="UniProtKB-KW"/>
</dbReference>
<dbReference type="InterPro" id="IPR018575">
    <property type="entry name" value="Restrct_endonuc_II_Eco29kI"/>
</dbReference>
<organism evidence="1">
    <name type="scientific">Deinococcus sp. VB142</name>
    <dbReference type="NCBI Taxonomy" id="3112952"/>
    <lineage>
        <taxon>Bacteria</taxon>
        <taxon>Thermotogati</taxon>
        <taxon>Deinococcota</taxon>
        <taxon>Deinococci</taxon>
        <taxon>Deinococcales</taxon>
        <taxon>Deinococcaceae</taxon>
        <taxon>Deinococcus</taxon>
    </lineage>
</organism>
<dbReference type="Pfam" id="PF09517">
    <property type="entry name" value="RE_Eco29kI"/>
    <property type="match status" value="1"/>
</dbReference>
<dbReference type="REBASE" id="816242">
    <property type="entry name" value="DspVB142ORF14670P"/>
</dbReference>